<evidence type="ECO:0000256" key="4">
    <source>
        <dbReference type="ARBA" id="ARBA00022741"/>
    </source>
</evidence>
<dbReference type="PANTHER" id="PTHR42788">
    <property type="entry name" value="TAURINE IMPORT ATP-BINDING PROTEIN-RELATED"/>
    <property type="match status" value="1"/>
</dbReference>
<feature type="domain" description="ABC transporter" evidence="7">
    <location>
        <begin position="14"/>
        <end position="261"/>
    </location>
</feature>
<dbReference type="InterPro" id="IPR050166">
    <property type="entry name" value="ABC_transporter_ATP-bind"/>
</dbReference>
<dbReference type="InterPro" id="IPR027417">
    <property type="entry name" value="P-loop_NTPase"/>
</dbReference>
<comment type="subcellular location">
    <subcellularLocation>
        <location evidence="1">Cell membrane</location>
        <topology evidence="1">Peripheral membrane protein</topology>
    </subcellularLocation>
</comment>
<evidence type="ECO:0000256" key="6">
    <source>
        <dbReference type="ARBA" id="ARBA00023136"/>
    </source>
</evidence>
<dbReference type="SMART" id="SM00382">
    <property type="entry name" value="AAA"/>
    <property type="match status" value="1"/>
</dbReference>
<dbReference type="Pfam" id="PF00005">
    <property type="entry name" value="ABC_tran"/>
    <property type="match status" value="1"/>
</dbReference>
<comment type="caution">
    <text evidence="8">The sequence shown here is derived from an EMBL/GenBank/DDBJ whole genome shotgun (WGS) entry which is preliminary data.</text>
</comment>
<dbReference type="PROSITE" id="PS00211">
    <property type="entry name" value="ABC_TRANSPORTER_1"/>
    <property type="match status" value="1"/>
</dbReference>
<dbReference type="PANTHER" id="PTHR42788:SF7">
    <property type="entry name" value="NITRATE ABC TRANSPORTER ATP-BINDING PROTEIN"/>
    <property type="match status" value="1"/>
</dbReference>
<protein>
    <submittedName>
        <fullName evidence="8">ATP-binding cassette domain-containing protein</fullName>
    </submittedName>
</protein>
<evidence type="ECO:0000259" key="7">
    <source>
        <dbReference type="PROSITE" id="PS50893"/>
    </source>
</evidence>
<dbReference type="GO" id="GO:0005524">
    <property type="term" value="F:ATP binding"/>
    <property type="evidence" value="ECO:0007669"/>
    <property type="project" value="UniProtKB-KW"/>
</dbReference>
<dbReference type="InterPro" id="IPR003439">
    <property type="entry name" value="ABC_transporter-like_ATP-bd"/>
</dbReference>
<dbReference type="Gene3D" id="3.40.50.300">
    <property type="entry name" value="P-loop containing nucleotide triphosphate hydrolases"/>
    <property type="match status" value="1"/>
</dbReference>
<evidence type="ECO:0000256" key="1">
    <source>
        <dbReference type="ARBA" id="ARBA00004202"/>
    </source>
</evidence>
<organism evidence="8 9">
    <name type="scientific">Caproiciproducens faecalis</name>
    <dbReference type="NCBI Taxonomy" id="2820301"/>
    <lineage>
        <taxon>Bacteria</taxon>
        <taxon>Bacillati</taxon>
        <taxon>Bacillota</taxon>
        <taxon>Clostridia</taxon>
        <taxon>Eubacteriales</taxon>
        <taxon>Acutalibacteraceae</taxon>
        <taxon>Caproiciproducens</taxon>
    </lineage>
</organism>
<keyword evidence="2" id="KW-0813">Transport</keyword>
<dbReference type="PROSITE" id="PS50893">
    <property type="entry name" value="ABC_TRANSPORTER_2"/>
    <property type="match status" value="1"/>
</dbReference>
<sequence>MSIQPKSETGESFVSMKHIYKTFNPASVNEVVLFSDFNLEIEKEQFVSVIGSNGSGKTTILNILCGSIAIDSGSVSVNHREISRLKEYQHSKFIGRVFQDPSKGTCPELTILENMALADNKGASFGLQLGVNKKKIDFYRSQLELLKLGLEDKLNLPVASLSGGQRQALALLISTMTPIDLLILDEHTAALDPRSSENVMELTERFVREKKLTTLMVTHNLKFAVNYGDRLVMMHHGGIVVDAAEKQKSALAIKDLTDKFNEISVEVGN</sequence>
<keyword evidence="6" id="KW-0472">Membrane</keyword>
<keyword evidence="3" id="KW-1003">Cell membrane</keyword>
<proteinExistence type="predicted"/>
<keyword evidence="4" id="KW-0547">Nucleotide-binding</keyword>
<evidence type="ECO:0000256" key="5">
    <source>
        <dbReference type="ARBA" id="ARBA00022840"/>
    </source>
</evidence>
<name>A0ABS7DK76_9FIRM</name>
<evidence type="ECO:0000256" key="2">
    <source>
        <dbReference type="ARBA" id="ARBA00022448"/>
    </source>
</evidence>
<gene>
    <name evidence="8" type="ORF">J5W02_02630</name>
</gene>
<accession>A0ABS7DK76</accession>
<keyword evidence="5 8" id="KW-0067">ATP-binding</keyword>
<dbReference type="SUPFAM" id="SSF52540">
    <property type="entry name" value="P-loop containing nucleoside triphosphate hydrolases"/>
    <property type="match status" value="1"/>
</dbReference>
<keyword evidence="9" id="KW-1185">Reference proteome</keyword>
<dbReference type="InterPro" id="IPR003593">
    <property type="entry name" value="AAA+_ATPase"/>
</dbReference>
<dbReference type="RefSeq" id="WP_219964087.1">
    <property type="nucleotide sequence ID" value="NZ_JAGFNZ010000001.1"/>
</dbReference>
<dbReference type="Proteomes" id="UP000719942">
    <property type="component" value="Unassembled WGS sequence"/>
</dbReference>
<dbReference type="EMBL" id="JAGFNZ010000001">
    <property type="protein sequence ID" value="MBW7571699.1"/>
    <property type="molecule type" value="Genomic_DNA"/>
</dbReference>
<evidence type="ECO:0000313" key="8">
    <source>
        <dbReference type="EMBL" id="MBW7571699.1"/>
    </source>
</evidence>
<reference evidence="8 9" key="1">
    <citation type="submission" date="2021-03" db="EMBL/GenBank/DDBJ databases">
        <title>Caproiciproducens sp. nov. isolated from feces of cow.</title>
        <authorList>
            <person name="Choi J.-Y."/>
        </authorList>
    </citation>
    <scope>NUCLEOTIDE SEQUENCE [LARGE SCALE GENOMIC DNA]</scope>
    <source>
        <strain evidence="8 9">AGMB10547</strain>
    </source>
</reference>
<dbReference type="InterPro" id="IPR017871">
    <property type="entry name" value="ABC_transporter-like_CS"/>
</dbReference>
<evidence type="ECO:0000313" key="9">
    <source>
        <dbReference type="Proteomes" id="UP000719942"/>
    </source>
</evidence>
<evidence type="ECO:0000256" key="3">
    <source>
        <dbReference type="ARBA" id="ARBA00022475"/>
    </source>
</evidence>